<dbReference type="Gene3D" id="2.40.170.20">
    <property type="entry name" value="TonB-dependent receptor, beta-barrel domain"/>
    <property type="match status" value="1"/>
</dbReference>
<dbReference type="SUPFAM" id="SSF56935">
    <property type="entry name" value="Porins"/>
    <property type="match status" value="1"/>
</dbReference>
<evidence type="ECO:0008006" key="6">
    <source>
        <dbReference type="Google" id="ProtNLM"/>
    </source>
</evidence>
<keyword evidence="3" id="KW-0998">Cell outer membrane</keyword>
<keyword evidence="2" id="KW-0472">Membrane</keyword>
<comment type="caution">
    <text evidence="4">The sequence shown here is derived from an EMBL/GenBank/DDBJ whole genome shotgun (WGS) entry which is preliminary data.</text>
</comment>
<comment type="subcellular location">
    <subcellularLocation>
        <location evidence="1">Cell outer membrane</location>
    </subcellularLocation>
</comment>
<evidence type="ECO:0000313" key="4">
    <source>
        <dbReference type="EMBL" id="GGO08821.1"/>
    </source>
</evidence>
<dbReference type="Proteomes" id="UP000602381">
    <property type="component" value="Unassembled WGS sequence"/>
</dbReference>
<gene>
    <name evidence="4" type="ORF">GCM10007972_09660</name>
</gene>
<sequence length="98" mass="11031">MWNVSWRSTTFSDAEDRADILEDGNFDDDIEEARAIHRVSLSYDWGTWSFNAGIRNLTDKKPSIVDNSFAIGPNVNFGTSSSDTLLGRTFTFGINKTF</sequence>
<protein>
    <recommendedName>
        <fullName evidence="6">TonB-dependent receptor</fullName>
    </recommendedName>
</protein>
<reference evidence="5" key="1">
    <citation type="journal article" date="2019" name="Int. J. Syst. Evol. Microbiol.">
        <title>The Global Catalogue of Microorganisms (GCM) 10K type strain sequencing project: providing services to taxonomists for standard genome sequencing and annotation.</title>
        <authorList>
            <consortium name="The Broad Institute Genomics Platform"/>
            <consortium name="The Broad Institute Genome Sequencing Center for Infectious Disease"/>
            <person name="Wu L."/>
            <person name="Ma J."/>
        </authorList>
    </citation>
    <scope>NUCLEOTIDE SEQUENCE [LARGE SCALE GENOMIC DNA]</scope>
    <source>
        <strain evidence="5">JCM 17843</strain>
    </source>
</reference>
<proteinExistence type="predicted"/>
<dbReference type="EMBL" id="BMOV01000002">
    <property type="protein sequence ID" value="GGO08821.1"/>
    <property type="molecule type" value="Genomic_DNA"/>
</dbReference>
<organism evidence="4 5">
    <name type="scientific">Iodidimonas muriae</name>
    <dbReference type="NCBI Taxonomy" id="261467"/>
    <lineage>
        <taxon>Bacteria</taxon>
        <taxon>Pseudomonadati</taxon>
        <taxon>Pseudomonadota</taxon>
        <taxon>Alphaproteobacteria</taxon>
        <taxon>Iodidimonadales</taxon>
        <taxon>Iodidimonadaceae</taxon>
        <taxon>Iodidimonas</taxon>
    </lineage>
</organism>
<dbReference type="RefSeq" id="WP_188873549.1">
    <property type="nucleotide sequence ID" value="NZ_BMOV01000002.1"/>
</dbReference>
<dbReference type="InterPro" id="IPR036942">
    <property type="entry name" value="Beta-barrel_TonB_sf"/>
</dbReference>
<accession>A0ABQ2LAQ0</accession>
<name>A0ABQ2LAQ0_9PROT</name>
<evidence type="ECO:0000313" key="5">
    <source>
        <dbReference type="Proteomes" id="UP000602381"/>
    </source>
</evidence>
<evidence type="ECO:0000256" key="3">
    <source>
        <dbReference type="ARBA" id="ARBA00023237"/>
    </source>
</evidence>
<evidence type="ECO:0000256" key="1">
    <source>
        <dbReference type="ARBA" id="ARBA00004442"/>
    </source>
</evidence>
<evidence type="ECO:0000256" key="2">
    <source>
        <dbReference type="ARBA" id="ARBA00023136"/>
    </source>
</evidence>
<keyword evidence="5" id="KW-1185">Reference proteome</keyword>